<dbReference type="SMART" id="SM00744">
    <property type="entry name" value="RINGv"/>
    <property type="match status" value="1"/>
</dbReference>
<comment type="caution">
    <text evidence="7">The sequence shown here is derived from an EMBL/GenBank/DDBJ whole genome shotgun (WGS) entry which is preliminary data.</text>
</comment>
<sequence length="185" mass="21374">MSVYRVIPSYYIDYPTGVALLNNIYNLSHQPQQEGYSPSMVHVQLVPGKKPVLDHWQFGLVIVGIMLLTCILTVEQSLVDLLPTRTFKKKTSSVESLSHHCVICLDGFEQGHVLRRLPCQHEYHRDCIDTWLTRKNNTCPLCLQRIEIPTVPEQAHPTMPDLVQTWQHLEQASVRQYHSRSYSRP</sequence>
<dbReference type="PANTHER" id="PTHR45931">
    <property type="entry name" value="SI:CH211-59O9.10"/>
    <property type="match status" value="1"/>
</dbReference>
<dbReference type="InterPro" id="IPR013083">
    <property type="entry name" value="Znf_RING/FYVE/PHD"/>
</dbReference>
<keyword evidence="5" id="KW-0812">Transmembrane</keyword>
<dbReference type="FunFam" id="3.30.40.10:FF:000388">
    <property type="entry name" value="Putative RING zinc finger domain superfamily protein"/>
    <property type="match status" value="1"/>
</dbReference>
<keyword evidence="1" id="KW-0479">Metal-binding</keyword>
<keyword evidence="3" id="KW-0862">Zinc</keyword>
<feature type="transmembrane region" description="Helical" evidence="5">
    <location>
        <begin position="56"/>
        <end position="79"/>
    </location>
</feature>
<gene>
    <name evidence="7" type="primary">RNF13_2</name>
    <name evidence="7" type="ORF">CU098_008929</name>
</gene>
<dbReference type="SMART" id="SM00184">
    <property type="entry name" value="RING"/>
    <property type="match status" value="1"/>
</dbReference>
<dbReference type="InterPro" id="IPR051834">
    <property type="entry name" value="RING_finger_E3_ligase"/>
</dbReference>
<keyword evidence="5" id="KW-0472">Membrane</keyword>
<proteinExistence type="predicted"/>
<accession>A0A367KJM5</accession>
<keyword evidence="5" id="KW-1133">Transmembrane helix</keyword>
<dbReference type="InterPro" id="IPR001841">
    <property type="entry name" value="Znf_RING"/>
</dbReference>
<keyword evidence="2 4" id="KW-0863">Zinc-finger</keyword>
<dbReference type="Proteomes" id="UP000253551">
    <property type="component" value="Unassembled WGS sequence"/>
</dbReference>
<evidence type="ECO:0000256" key="1">
    <source>
        <dbReference type="ARBA" id="ARBA00022723"/>
    </source>
</evidence>
<dbReference type="EMBL" id="PJQM01001397">
    <property type="protein sequence ID" value="RCI02434.1"/>
    <property type="molecule type" value="Genomic_DNA"/>
</dbReference>
<evidence type="ECO:0000313" key="8">
    <source>
        <dbReference type="Proteomes" id="UP000253551"/>
    </source>
</evidence>
<evidence type="ECO:0000256" key="3">
    <source>
        <dbReference type="ARBA" id="ARBA00022833"/>
    </source>
</evidence>
<evidence type="ECO:0000313" key="7">
    <source>
        <dbReference type="EMBL" id="RCI02434.1"/>
    </source>
</evidence>
<feature type="domain" description="RING-type" evidence="6">
    <location>
        <begin position="101"/>
        <end position="142"/>
    </location>
</feature>
<protein>
    <submittedName>
        <fullName evidence="7">E3 ubiquitin-protein ligase rnf13</fullName>
    </submittedName>
</protein>
<reference evidence="7 8" key="1">
    <citation type="journal article" date="2018" name="G3 (Bethesda)">
        <title>Phylogenetic and Phylogenomic Definition of Rhizopus Species.</title>
        <authorList>
            <person name="Gryganskyi A.P."/>
            <person name="Golan J."/>
            <person name="Dolatabadi S."/>
            <person name="Mondo S."/>
            <person name="Robb S."/>
            <person name="Idnurm A."/>
            <person name="Muszewska A."/>
            <person name="Steczkiewicz K."/>
            <person name="Masonjones S."/>
            <person name="Liao H.L."/>
            <person name="Gajdeczka M.T."/>
            <person name="Anike F."/>
            <person name="Vuek A."/>
            <person name="Anishchenko I.M."/>
            <person name="Voigt K."/>
            <person name="de Hoog G.S."/>
            <person name="Smith M.E."/>
            <person name="Heitman J."/>
            <person name="Vilgalys R."/>
            <person name="Stajich J.E."/>
        </authorList>
    </citation>
    <scope>NUCLEOTIDE SEQUENCE [LARGE SCALE GENOMIC DNA]</scope>
    <source>
        <strain evidence="7 8">LSU 92-RS-03</strain>
    </source>
</reference>
<evidence type="ECO:0000256" key="2">
    <source>
        <dbReference type="ARBA" id="ARBA00022771"/>
    </source>
</evidence>
<dbReference type="GO" id="GO:0006511">
    <property type="term" value="P:ubiquitin-dependent protein catabolic process"/>
    <property type="evidence" value="ECO:0007669"/>
    <property type="project" value="TreeGrafter"/>
</dbReference>
<name>A0A367KJM5_RHIST</name>
<dbReference type="Gene3D" id="3.30.40.10">
    <property type="entry name" value="Zinc/RING finger domain, C3HC4 (zinc finger)"/>
    <property type="match status" value="1"/>
</dbReference>
<evidence type="ECO:0000256" key="5">
    <source>
        <dbReference type="SAM" id="Phobius"/>
    </source>
</evidence>
<dbReference type="GO" id="GO:0008270">
    <property type="term" value="F:zinc ion binding"/>
    <property type="evidence" value="ECO:0007669"/>
    <property type="project" value="UniProtKB-KW"/>
</dbReference>
<dbReference type="GO" id="GO:0005634">
    <property type="term" value="C:nucleus"/>
    <property type="evidence" value="ECO:0007669"/>
    <property type="project" value="TreeGrafter"/>
</dbReference>
<organism evidence="7 8">
    <name type="scientific">Rhizopus stolonifer</name>
    <name type="common">Rhizopus nigricans</name>
    <dbReference type="NCBI Taxonomy" id="4846"/>
    <lineage>
        <taxon>Eukaryota</taxon>
        <taxon>Fungi</taxon>
        <taxon>Fungi incertae sedis</taxon>
        <taxon>Mucoromycota</taxon>
        <taxon>Mucoromycotina</taxon>
        <taxon>Mucoromycetes</taxon>
        <taxon>Mucorales</taxon>
        <taxon>Mucorineae</taxon>
        <taxon>Rhizopodaceae</taxon>
        <taxon>Rhizopus</taxon>
    </lineage>
</organism>
<dbReference type="PANTHER" id="PTHR45931:SF3">
    <property type="entry name" value="RING ZINC FINGER-CONTAINING PROTEIN"/>
    <property type="match status" value="1"/>
</dbReference>
<dbReference type="InterPro" id="IPR011016">
    <property type="entry name" value="Znf_RING-CH"/>
</dbReference>
<dbReference type="STRING" id="4846.A0A367KJM5"/>
<evidence type="ECO:0000256" key="4">
    <source>
        <dbReference type="PROSITE-ProRule" id="PRU00175"/>
    </source>
</evidence>
<dbReference type="AlphaFoldDB" id="A0A367KJM5"/>
<evidence type="ECO:0000259" key="6">
    <source>
        <dbReference type="PROSITE" id="PS50089"/>
    </source>
</evidence>
<dbReference type="OrthoDB" id="8062037at2759"/>
<dbReference type="PROSITE" id="PS50089">
    <property type="entry name" value="ZF_RING_2"/>
    <property type="match status" value="1"/>
</dbReference>
<dbReference type="GO" id="GO:0061630">
    <property type="term" value="F:ubiquitin protein ligase activity"/>
    <property type="evidence" value="ECO:0007669"/>
    <property type="project" value="TreeGrafter"/>
</dbReference>
<dbReference type="Pfam" id="PF13639">
    <property type="entry name" value="zf-RING_2"/>
    <property type="match status" value="1"/>
</dbReference>
<dbReference type="SUPFAM" id="SSF57850">
    <property type="entry name" value="RING/U-box"/>
    <property type="match status" value="1"/>
</dbReference>
<keyword evidence="8" id="KW-1185">Reference proteome</keyword>
<dbReference type="CDD" id="cd16454">
    <property type="entry name" value="RING-H2_PA-TM-RING"/>
    <property type="match status" value="1"/>
</dbReference>